<evidence type="ECO:0000313" key="2">
    <source>
        <dbReference type="EMBL" id="KRX00791.1"/>
    </source>
</evidence>
<sequence length="1285" mass="150876">MDGYVIFEGQLISCEDTIQEPIMKQCLGDKYHLRSKSQIFQPEYENEDHQIQQIKDKDNFNILDYLEILNSHYIDLQTEKQQNLKKQEKINFFTQFPFFQSSLLTQKKIEDFYKKSTQIKNYTTKQKIYQTGDEITQIFFIKYGVIEISQNIDNLDQNQSSKLISSPKKQIDSVKNSNFQNDESNNDVDNGSSLSQNKQNQNLNLNINKTNNFKKNYQFQKQKLINLSTNSIFGHEEIAQNLQFRTFTATATQDTSLLVVKLQDFYNFLQKLETVQVFKDFANQKQNFLQGQKSLIQQRINLNQNNYKKQNQKIQTFTVPSLNLNLTHDNKEENLNTYQNIKLNNNKKIQRHSSQQLKNSFYKDNKSQTARNFNPSEKNKKQQIFADKKDKNFDLYQNFKQKVTSILSAKKNLFHKIQSLEKNNNKNQTPNQIMQKNQDNQKYLDNLSISHKSQKLQQKRFSSNPVIIQHQREQNQIFSKQQQYLNAKRQSLSNIEDPQDKIKNFIKNQNKNNIKPQTQTKKQMQTENQNQNLNAHFQEQNQIFTQNDISEEDDENSEDDQLSIEHFNLNLLNEFVSKSELKESEKRQSIILAQKTRFSKFSNNKNINQQVLDIATNNENLQNFQSVIQNNSLKPSSQTNLNEFNNQKIEKNSLNQEKFTHFISSQNTRSFSQPKKSAIEAQTHSKPNIKNFSQNQINKQNYSDKKIICSGLSPRKQNLSLQKFKNLNLKTQPSLFSERSLIDTSTILSQRSLIGTHQQKSLRKYDNLNQISQNFNNNDCQVNFNQINQSEYQLPFQLQKQNLNFNNQTQNLNKKTPIKFQRNDAANLNNNQQNFNSFQQNEYEQDLYKKVKNNIQKNLQNAQIIKRRSTNCLNTNNNNFKNNFKNNNNDPISPIAFRQSSYNSNLKIQNTEKFVLKTESSQQEDLSLLQNSPLRKKIGVNNYNLNLINQLKNKRRKTSSMVSEKQPSTYYDTQKQQSKINDRSQQYNFSYFEENLLNPSNQNCSPRRLQTEGNSPYTNKNKDEKSQLLNEQEALILTQSNVSGCRKNSFSLLNRSPTQKNKILHNLKQKIKPKKQSIDKINHPVSKIQINQEYQINNCADIEINSPQQKNSQNQVKNLQKTIHYQNLSETSMIIPKQAKNHNYFKIQKVPSISPQKSKKVQNFTSEIQKLSSQFNKQKSQNQTQNQKENQSQNQSQSQNNLNQNENKNNQNQNKSQNYTGSNIKLVFRNPVLIPNNDFQVEKCGKNINNQNQLVKKKKSNPDEHYYQQNLTQLINNVSFGQNIK</sequence>
<dbReference type="Gene3D" id="2.60.120.10">
    <property type="entry name" value="Jelly Rolls"/>
    <property type="match status" value="1"/>
</dbReference>
<dbReference type="Proteomes" id="UP000054937">
    <property type="component" value="Unassembled WGS sequence"/>
</dbReference>
<accession>A0A0V0QF14</accession>
<protein>
    <submittedName>
        <fullName evidence="2">Cyclic nucleotide-binding protein</fullName>
    </submittedName>
</protein>
<name>A0A0V0QF14_PSEPJ</name>
<feature type="region of interest" description="Disordered" evidence="1">
    <location>
        <begin position="954"/>
        <end position="982"/>
    </location>
</feature>
<dbReference type="InterPro" id="IPR018490">
    <property type="entry name" value="cNMP-bd_dom_sf"/>
</dbReference>
<keyword evidence="3" id="KW-1185">Reference proteome</keyword>
<feature type="region of interest" description="Disordered" evidence="1">
    <location>
        <begin position="174"/>
        <end position="201"/>
    </location>
</feature>
<evidence type="ECO:0000256" key="1">
    <source>
        <dbReference type="SAM" id="MobiDB-lite"/>
    </source>
</evidence>
<evidence type="ECO:0000313" key="3">
    <source>
        <dbReference type="Proteomes" id="UP000054937"/>
    </source>
</evidence>
<dbReference type="SUPFAM" id="SSF51206">
    <property type="entry name" value="cAMP-binding domain-like"/>
    <property type="match status" value="1"/>
</dbReference>
<feature type="compositionally biased region" description="Polar residues" evidence="1">
    <location>
        <begin position="174"/>
        <end position="189"/>
    </location>
</feature>
<feature type="compositionally biased region" description="Polar residues" evidence="1">
    <location>
        <begin position="959"/>
        <end position="982"/>
    </location>
</feature>
<dbReference type="InterPro" id="IPR014710">
    <property type="entry name" value="RmlC-like_jellyroll"/>
</dbReference>
<feature type="compositionally biased region" description="Low complexity" evidence="1">
    <location>
        <begin position="190"/>
        <end position="201"/>
    </location>
</feature>
<gene>
    <name evidence="2" type="ORF">PPERSA_01970</name>
</gene>
<feature type="region of interest" description="Disordered" evidence="1">
    <location>
        <begin position="998"/>
        <end position="1023"/>
    </location>
</feature>
<feature type="region of interest" description="Disordered" evidence="1">
    <location>
        <begin position="1171"/>
        <end position="1218"/>
    </location>
</feature>
<dbReference type="InParanoid" id="A0A0V0QF14"/>
<reference evidence="2 3" key="1">
    <citation type="journal article" date="2015" name="Sci. Rep.">
        <title>Genome of the facultative scuticociliatosis pathogen Pseudocohnilembus persalinus provides insight into its virulence through horizontal gene transfer.</title>
        <authorList>
            <person name="Xiong J."/>
            <person name="Wang G."/>
            <person name="Cheng J."/>
            <person name="Tian M."/>
            <person name="Pan X."/>
            <person name="Warren A."/>
            <person name="Jiang C."/>
            <person name="Yuan D."/>
            <person name="Miao W."/>
        </authorList>
    </citation>
    <scope>NUCLEOTIDE SEQUENCE [LARGE SCALE GENOMIC DNA]</scope>
    <source>
        <strain evidence="2">36N120E</strain>
    </source>
</reference>
<organism evidence="2 3">
    <name type="scientific">Pseudocohnilembus persalinus</name>
    <name type="common">Ciliate</name>
    <dbReference type="NCBI Taxonomy" id="266149"/>
    <lineage>
        <taxon>Eukaryota</taxon>
        <taxon>Sar</taxon>
        <taxon>Alveolata</taxon>
        <taxon>Ciliophora</taxon>
        <taxon>Intramacronucleata</taxon>
        <taxon>Oligohymenophorea</taxon>
        <taxon>Scuticociliatia</taxon>
        <taxon>Philasterida</taxon>
        <taxon>Pseudocohnilembidae</taxon>
        <taxon>Pseudocohnilembus</taxon>
    </lineage>
</organism>
<dbReference type="EMBL" id="LDAU01000181">
    <property type="protein sequence ID" value="KRX00791.1"/>
    <property type="molecule type" value="Genomic_DNA"/>
</dbReference>
<comment type="caution">
    <text evidence="2">The sequence shown here is derived from an EMBL/GenBank/DDBJ whole genome shotgun (WGS) entry which is preliminary data.</text>
</comment>
<proteinExistence type="predicted"/>